<protein>
    <submittedName>
        <fullName evidence="4">Cellulose binding domain-containing protein</fullName>
    </submittedName>
</protein>
<feature type="region of interest" description="Disordered" evidence="1">
    <location>
        <begin position="75"/>
        <end position="119"/>
    </location>
</feature>
<dbReference type="SUPFAM" id="SSF49384">
    <property type="entry name" value="Carbohydrate-binding domain"/>
    <property type="match status" value="1"/>
</dbReference>
<dbReference type="Gene3D" id="2.60.40.290">
    <property type="match status" value="1"/>
</dbReference>
<evidence type="ECO:0000313" key="4">
    <source>
        <dbReference type="EMBL" id="QLJ99616.1"/>
    </source>
</evidence>
<dbReference type="InterPro" id="IPR006311">
    <property type="entry name" value="TAT_signal"/>
</dbReference>
<dbReference type="Pfam" id="PF00553">
    <property type="entry name" value="CBM_2"/>
    <property type="match status" value="1"/>
</dbReference>
<keyword evidence="2" id="KW-0732">Signal</keyword>
<feature type="region of interest" description="Disordered" evidence="1">
    <location>
        <begin position="34"/>
        <end position="55"/>
    </location>
</feature>
<name>A0A7D5YHR0_9ACTN</name>
<dbReference type="InterPro" id="IPR001919">
    <property type="entry name" value="CBD2"/>
</dbReference>
<organism evidence="4">
    <name type="scientific">Micromonospora carbonacea</name>
    <dbReference type="NCBI Taxonomy" id="47853"/>
    <lineage>
        <taxon>Bacteria</taxon>
        <taxon>Bacillati</taxon>
        <taxon>Actinomycetota</taxon>
        <taxon>Actinomycetes</taxon>
        <taxon>Micromonosporales</taxon>
        <taxon>Micromonosporaceae</taxon>
        <taxon>Micromonospora</taxon>
    </lineage>
</organism>
<dbReference type="SMART" id="SM00637">
    <property type="entry name" value="CBD_II"/>
    <property type="match status" value="1"/>
</dbReference>
<dbReference type="AlphaFoldDB" id="A0A7D5YHR0"/>
<dbReference type="InterPro" id="IPR008965">
    <property type="entry name" value="CBM2/CBM3_carb-bd_dom_sf"/>
</dbReference>
<feature type="compositionally biased region" description="Pro residues" evidence="1">
    <location>
        <begin position="75"/>
        <end position="95"/>
    </location>
</feature>
<feature type="compositionally biased region" description="Low complexity" evidence="1">
    <location>
        <begin position="96"/>
        <end position="105"/>
    </location>
</feature>
<dbReference type="GO" id="GO:0030247">
    <property type="term" value="F:polysaccharide binding"/>
    <property type="evidence" value="ECO:0007669"/>
    <property type="project" value="UniProtKB-UniRule"/>
</dbReference>
<dbReference type="GO" id="GO:0004553">
    <property type="term" value="F:hydrolase activity, hydrolyzing O-glycosyl compounds"/>
    <property type="evidence" value="ECO:0007669"/>
    <property type="project" value="InterPro"/>
</dbReference>
<evidence type="ECO:0000259" key="3">
    <source>
        <dbReference type="PROSITE" id="PS51173"/>
    </source>
</evidence>
<dbReference type="PROSITE" id="PS51318">
    <property type="entry name" value="TAT"/>
    <property type="match status" value="1"/>
</dbReference>
<feature type="signal peptide" evidence="2">
    <location>
        <begin position="1"/>
        <end position="35"/>
    </location>
</feature>
<dbReference type="PROSITE" id="PS51173">
    <property type="entry name" value="CBM2"/>
    <property type="match status" value="1"/>
</dbReference>
<evidence type="ECO:0000256" key="1">
    <source>
        <dbReference type="SAM" id="MobiDB-lite"/>
    </source>
</evidence>
<accession>A0A7D5YHR0</accession>
<sequence length="215" mass="21374">MNRPRPRSRAACLLLAGGLLLLAPVAPVLTPAASAAGPGGHGAQSLARAGASPPAGAAAAGAAAAAAAGAPIPRPATMPAPYPTPTPTPTSPHPTPTTTSTVPHPTDSPSPTPTSSTRCSATWKLVSPWPGAFHAEVTVRSIGTTPVQRWAVRWTLAEGQGVRDIWNATVSSTIDNLVTIGNADWNGQLAPGASTTFGLIGTGPATTSPLVCIAV</sequence>
<feature type="chain" id="PRO_5038990847" evidence="2">
    <location>
        <begin position="36"/>
        <end position="215"/>
    </location>
</feature>
<reference evidence="4" key="1">
    <citation type="submission" date="2020-08" db="EMBL/GenBank/DDBJ databases">
        <title>A bifunctional nitrone conjugated secondary metabolite targeting the ribosome.</title>
        <authorList>
            <person name="Limbrick E.M."/>
            <person name="Graf M."/>
            <person name="Derewacz D.K."/>
            <person name="Nguyen F."/>
            <person name="Spraggins J.M."/>
            <person name="Wieland M."/>
            <person name="Ynigez-Gutierrez A.E."/>
            <person name="Reisman B.J."/>
            <person name="Zinshteyn B."/>
            <person name="McCulloch K."/>
            <person name="Iverson T.M."/>
            <person name="Green R."/>
            <person name="Wilson D.N."/>
            <person name="Bachmann B.O."/>
        </authorList>
    </citation>
    <scope>NUCLEOTIDE SEQUENCE</scope>
    <source>
        <strain evidence="4">Africana</strain>
    </source>
</reference>
<dbReference type="GO" id="GO:0005975">
    <property type="term" value="P:carbohydrate metabolic process"/>
    <property type="evidence" value="ECO:0007669"/>
    <property type="project" value="InterPro"/>
</dbReference>
<dbReference type="EMBL" id="CP058905">
    <property type="protein sequence ID" value="QLJ99616.1"/>
    <property type="molecule type" value="Genomic_DNA"/>
</dbReference>
<dbReference type="InterPro" id="IPR012291">
    <property type="entry name" value="CBM2_carb-bd_dom_sf"/>
</dbReference>
<gene>
    <name evidence="4" type="ORF">HZU44_05735</name>
</gene>
<feature type="domain" description="CBM2" evidence="3">
    <location>
        <begin position="112"/>
        <end position="215"/>
    </location>
</feature>
<proteinExistence type="predicted"/>
<evidence type="ECO:0000256" key="2">
    <source>
        <dbReference type="SAM" id="SignalP"/>
    </source>
</evidence>